<accession>A0AAU9JAS0</accession>
<dbReference type="InterPro" id="IPR003368">
    <property type="entry name" value="POMP_repeat"/>
</dbReference>
<comment type="caution">
    <text evidence="9">The sequence shown here is derived from an EMBL/GenBank/DDBJ whole genome shotgun (WGS) entry which is preliminary data.</text>
</comment>
<reference evidence="9" key="1">
    <citation type="submission" date="2021-09" db="EMBL/GenBank/DDBJ databases">
        <authorList>
            <consortium name="AG Swart"/>
            <person name="Singh M."/>
            <person name="Singh A."/>
            <person name="Seah K."/>
            <person name="Emmerich C."/>
        </authorList>
    </citation>
    <scope>NUCLEOTIDE SEQUENCE</scope>
    <source>
        <strain evidence="9">ATCC30299</strain>
    </source>
</reference>
<dbReference type="SUPFAM" id="SSF51126">
    <property type="entry name" value="Pectin lyase-like"/>
    <property type="match status" value="4"/>
</dbReference>
<dbReference type="InterPro" id="IPR006626">
    <property type="entry name" value="PbH1"/>
</dbReference>
<name>A0AAU9JAS0_9CILI</name>
<feature type="transmembrane region" description="Helical" evidence="8">
    <location>
        <begin position="1845"/>
        <end position="1869"/>
    </location>
</feature>
<feature type="transmembrane region" description="Helical" evidence="8">
    <location>
        <begin position="1747"/>
        <end position="1765"/>
    </location>
</feature>
<feature type="transmembrane region" description="Helical" evidence="8">
    <location>
        <begin position="1881"/>
        <end position="1904"/>
    </location>
</feature>
<evidence type="ECO:0000313" key="10">
    <source>
        <dbReference type="Proteomes" id="UP001162131"/>
    </source>
</evidence>
<evidence type="ECO:0000256" key="7">
    <source>
        <dbReference type="ARBA" id="ARBA00023237"/>
    </source>
</evidence>
<dbReference type="SMART" id="SM00710">
    <property type="entry name" value="PbH1"/>
    <property type="match status" value="14"/>
</dbReference>
<gene>
    <name evidence="9" type="ORF">BSTOLATCC_MIC28674</name>
</gene>
<evidence type="ECO:0000256" key="2">
    <source>
        <dbReference type="ARBA" id="ARBA00004442"/>
    </source>
</evidence>
<evidence type="ECO:0000256" key="4">
    <source>
        <dbReference type="ARBA" id="ARBA00022525"/>
    </source>
</evidence>
<dbReference type="Gene3D" id="2.160.20.10">
    <property type="entry name" value="Single-stranded right-handed beta-helix, Pectin lyase-like"/>
    <property type="match status" value="1"/>
</dbReference>
<keyword evidence="4" id="KW-0964">Secreted</keyword>
<evidence type="ECO:0000256" key="3">
    <source>
        <dbReference type="ARBA" id="ARBA00004613"/>
    </source>
</evidence>
<dbReference type="InterPro" id="IPR011050">
    <property type="entry name" value="Pectin_lyase_fold/virulence"/>
</dbReference>
<sequence>MLGDGKCDEACNNWDCTLDNHDCGACASGCFPEMLSNGFCDPECKNYDCYYDYKDCQCAEGCDYLEYGQCKPECLVASCNYDRMSKYFDFQCQDASLMIFSSYQQNIRKDFTYVAHLEDCYSASNNACTQAKVFDLSTCYQECNILECNYSNGNCNSEGSQDSDCLRTYGDGSLGKCMSCMTYALISGECTSNQDSDLIISPDESLVKIFSEDRSTLKNPYIYFVTSVLSDYIWSGDGTFLSPYQDLNSAIKYSNYNYSVIYLKEDGDYQGLRENEIDEGRYHQFIARRKDKLYLKLTTLNGGNITVYGITDYYNYWSLSFSNGILEINNVIFDGKFRECADTEYCEYCPYVEQDWSSSSWYVNDRGEEIWNYVDMDICRKFHDYYFIDVNEGSLIMRNVSFINFRMGFAAIIRARYDSNVLLYNVTFDNIWLANKEEAAVIYLDNDCTNNAEDTCSSSFYYEIGKVSRLNNGYEYNDPLSFRGFLYVKNIIDINIIKVEFGYNLVYSYWYDDIETASLLTLFLFQKLEIESCIFSYNYCELGIINIQNDGTIPIMETNDRGVVKYSALRNIQIKKSFFSSNYVKNNGLISIRFEGKAQNILINSTSFEANGVKNNGLIYISSEDEENLVVYDQDVEFTTSSGLTTTAKYLASWLKVLNSKFINNFSGDVGLIEIRRMANVEITYTQMDRNGGSPSTINDFNSILLKYFIKNPDIYLKIEASSTQNLWCFALSSIWESVNFAMKHLNATNNYCEHWSPSIIIARLENVTLDHLYFKENNATSTNGICLAFGYLKTATISNSEFSWNKNNFQGGPGAIEFAMQVENLTLINSTFTGNSAGVGGAVYFSGFNINIDNCKFESNSIYDLSGGALYLSLASQEPNAALSIFDTIFYNNSCTKNGGAVYVSQKSISSSITSVLITNITFSDNKASYGSGIYFDESINLSDNIQIMDSTFHNNSAAESGAFYIQNINIGLFLSNTKFIENTAKTCSSLHVSKNQNANKKLSLNQCSFQSNFGLSTVLVDSSKDISLETDNCLFEYNKGTTFLLYNTIINDNNSTFQHGYSSSSGAVIMMKNSVKMHSVNTKYINNTSELNGGAISVSENSKFSCFSCNFIENKANGSGGAIYADTYIEIKDSKFLKNSCQDEGSALKIVRASKKTTIQNCEISENHSLNTGSIFVLFSEIDIDSSIIKKNTANGDNPGIILDDSKINILNVSFSSQEGKQGCFIKLKSGSFALIQNSSFTDSHSSNSGTAIYSLSSATNISNSIFSDLSSNNGGVFFIYKESSILINDSIIENIKGSSIDSYASFIKIQNTQFINNENSAIVGSGLHALEIFNSEFSGCLGANGGGLYCSQCQAISVDSCLFRGNTGSSTGGAIYITTDTSIENLYNISSTKFLYNKALVGGALSIKNSNISVYNCEFIENSARSSGNYQNGKIDGTGGAIDTYCEDFGNCIFNVSSNIFNKNRAENNGGAINWNDVRPILENNIFISNSAIYGDNISSYAVKMISLDNTYNGNQTENHHLMRNLELKDIASGQQVNQPLAFALVDHYDQIIKTDNTSRAELQTVGAGVSLLGSTNIHAVNGTFIFTNYTIIALPGSSVQLKVYSSVMDSSDQASDIYISATLRLCKTGEATINMACVACGESYYSFNTSDAACLPCPDHAICYGNYSMVPKPGYWREEMYSLKFWKCPRSSSCLGSPDPNNLSYTGVCDKGYTGKLCHSCQDRYARLYKNKCKNCPDTVENIFRALGMTGVIIAIIFIIIKAERKSLLYIKISGSAYIRIFWDYLHILIIIAAFTLNWPDEVLQLFYVASSLNYINEELFSFDCFFQSENSRNKIYYDKIILTSLSPIILGSLCLIIWIIYYLLKRKSFRAMIGDFTITFIVLLYLIHPHAIGTLFSIYSCKEINSGQFWLNYDLGIKCWTYDHTFYAFLIALPGIIIWGVAAPIFCLTKIIRHRKRLEEIFFKQRYAFLYQSFKPQRFYWEFIIIYSKIILVILSVFLENIPDSIQGFIITIILLFFLHIHNRNSPFTEPHLNQVEFIAKFVLLLTIFSGLFFSTKELDYSRKIAIFVITLISNISFIVYILCKIFKEQLKIPKQLLLWLINTILRRSRSKLGGSIILDVDSTQIATAGVNKNLNFTAQSKVINSSQDFESESLHVNSGQEIMSEADPCPSPDISIFSGGQGIY</sequence>
<feature type="transmembrane region" description="Helical" evidence="8">
    <location>
        <begin position="2038"/>
        <end position="2058"/>
    </location>
</feature>
<protein>
    <submittedName>
        <fullName evidence="9">Uncharacterized protein</fullName>
    </submittedName>
</protein>
<dbReference type="InterPro" id="IPR012334">
    <property type="entry name" value="Pectin_lyas_fold"/>
</dbReference>
<keyword evidence="8" id="KW-1133">Transmembrane helix</keyword>
<feature type="transmembrane region" description="Helical" evidence="8">
    <location>
        <begin position="2010"/>
        <end position="2026"/>
    </location>
</feature>
<dbReference type="Gene3D" id="3.30.300.320">
    <property type="match status" value="1"/>
</dbReference>
<evidence type="ECO:0000256" key="6">
    <source>
        <dbReference type="ARBA" id="ARBA00023136"/>
    </source>
</evidence>
<organism evidence="9 10">
    <name type="scientific">Blepharisma stoltei</name>
    <dbReference type="NCBI Taxonomy" id="1481888"/>
    <lineage>
        <taxon>Eukaryota</taxon>
        <taxon>Sar</taxon>
        <taxon>Alveolata</taxon>
        <taxon>Ciliophora</taxon>
        <taxon>Postciliodesmatophora</taxon>
        <taxon>Heterotrichea</taxon>
        <taxon>Heterotrichida</taxon>
        <taxon>Blepharismidae</taxon>
        <taxon>Blepharisma</taxon>
    </lineage>
</organism>
<feature type="transmembrane region" description="Helical" evidence="8">
    <location>
        <begin position="1931"/>
        <end position="1953"/>
    </location>
</feature>
<evidence type="ECO:0000256" key="5">
    <source>
        <dbReference type="ARBA" id="ARBA00022729"/>
    </source>
</evidence>
<dbReference type="GO" id="GO:0005576">
    <property type="term" value="C:extracellular region"/>
    <property type="evidence" value="ECO:0007669"/>
    <property type="project" value="UniProtKB-SubCell"/>
</dbReference>
<keyword evidence="10" id="KW-1185">Reference proteome</keyword>
<keyword evidence="7" id="KW-0998">Cell outer membrane</keyword>
<comment type="subcellular location">
    <subcellularLocation>
        <location evidence="1">Cell envelope</location>
    </subcellularLocation>
    <subcellularLocation>
        <location evidence="2">Cell outer membrane</location>
    </subcellularLocation>
    <subcellularLocation>
        <location evidence="3">Secreted</location>
    </subcellularLocation>
</comment>
<keyword evidence="5" id="KW-0732">Signal</keyword>
<feature type="transmembrane region" description="Helical" evidence="8">
    <location>
        <begin position="1984"/>
        <end position="2004"/>
    </location>
</feature>
<proteinExistence type="predicted"/>
<dbReference type="PANTHER" id="PTHR11319:SF35">
    <property type="entry name" value="OUTER MEMBRANE PROTEIN PMPC-RELATED"/>
    <property type="match status" value="1"/>
</dbReference>
<evidence type="ECO:0000256" key="1">
    <source>
        <dbReference type="ARBA" id="ARBA00004196"/>
    </source>
</evidence>
<feature type="transmembrane region" description="Helical" evidence="8">
    <location>
        <begin position="1786"/>
        <end position="1803"/>
    </location>
</feature>
<feature type="transmembrane region" description="Helical" evidence="8">
    <location>
        <begin position="2070"/>
        <end position="2089"/>
    </location>
</feature>
<evidence type="ECO:0000313" key="9">
    <source>
        <dbReference type="EMBL" id="CAG9321392.1"/>
    </source>
</evidence>
<dbReference type="NCBIfam" id="TIGR01376">
    <property type="entry name" value="POMP_repeat"/>
    <property type="match status" value="1"/>
</dbReference>
<dbReference type="Proteomes" id="UP001162131">
    <property type="component" value="Unassembled WGS sequence"/>
</dbReference>
<keyword evidence="8" id="KW-0812">Transmembrane</keyword>
<dbReference type="PANTHER" id="PTHR11319">
    <property type="entry name" value="G PROTEIN-COUPLED RECEPTOR-RELATED"/>
    <property type="match status" value="1"/>
</dbReference>
<evidence type="ECO:0000256" key="8">
    <source>
        <dbReference type="SAM" id="Phobius"/>
    </source>
</evidence>
<dbReference type="EMBL" id="CAJZBQ010000028">
    <property type="protein sequence ID" value="CAG9321392.1"/>
    <property type="molecule type" value="Genomic_DNA"/>
</dbReference>
<keyword evidence="6 8" id="KW-0472">Membrane</keyword>